<feature type="coiled-coil region" evidence="2">
    <location>
        <begin position="331"/>
        <end position="367"/>
    </location>
</feature>
<dbReference type="PANTHER" id="PTHR11864">
    <property type="entry name" value="PRE-MRNA-PROCESSING PROTEIN PRP40"/>
    <property type="match status" value="1"/>
</dbReference>
<dbReference type="GO" id="GO:0003723">
    <property type="term" value="F:RNA binding"/>
    <property type="evidence" value="ECO:0007669"/>
    <property type="project" value="TreeGrafter"/>
</dbReference>
<feature type="compositionally biased region" description="Basic and acidic residues" evidence="3">
    <location>
        <begin position="783"/>
        <end position="797"/>
    </location>
</feature>
<name>A0A6M2DTP5_XENCH</name>
<feature type="compositionally biased region" description="Basic and acidic residues" evidence="3">
    <location>
        <begin position="723"/>
        <end position="738"/>
    </location>
</feature>
<organism evidence="6">
    <name type="scientific">Xenopsylla cheopis</name>
    <name type="common">Oriental rat flea</name>
    <name type="synonym">Pulex cheopis</name>
    <dbReference type="NCBI Taxonomy" id="163159"/>
    <lineage>
        <taxon>Eukaryota</taxon>
        <taxon>Metazoa</taxon>
        <taxon>Ecdysozoa</taxon>
        <taxon>Arthropoda</taxon>
        <taxon>Hexapoda</taxon>
        <taxon>Insecta</taxon>
        <taxon>Pterygota</taxon>
        <taxon>Neoptera</taxon>
        <taxon>Endopterygota</taxon>
        <taxon>Siphonaptera</taxon>
        <taxon>Pulicidae</taxon>
        <taxon>Xenopsyllinae</taxon>
        <taxon>Xenopsylla</taxon>
    </lineage>
</organism>
<dbReference type="GO" id="GO:0071004">
    <property type="term" value="C:U2-type prespliceosome"/>
    <property type="evidence" value="ECO:0007669"/>
    <property type="project" value="TreeGrafter"/>
</dbReference>
<evidence type="ECO:0000256" key="2">
    <source>
        <dbReference type="SAM" id="Coils"/>
    </source>
</evidence>
<feature type="coiled-coil region" evidence="2">
    <location>
        <begin position="478"/>
        <end position="506"/>
    </location>
</feature>
<dbReference type="AlphaFoldDB" id="A0A6M2DTP5"/>
<dbReference type="FunFam" id="2.20.70.10:FF:000050">
    <property type="entry name" value="pre-mRNA-processing factor 40 homolog B isoform X1"/>
    <property type="match status" value="1"/>
</dbReference>
<dbReference type="PROSITE" id="PS51676">
    <property type="entry name" value="FF"/>
    <property type="match status" value="3"/>
</dbReference>
<feature type="coiled-coil region" evidence="2">
    <location>
        <begin position="618"/>
        <end position="650"/>
    </location>
</feature>
<dbReference type="SUPFAM" id="SSF81698">
    <property type="entry name" value="FF domain"/>
    <property type="match status" value="4"/>
</dbReference>
<feature type="compositionally biased region" description="Basic residues" evidence="3">
    <location>
        <begin position="821"/>
        <end position="834"/>
    </location>
</feature>
<protein>
    <submittedName>
        <fullName evidence="6">Putative spliceosomal protein fbp11/splicing factor prp40</fullName>
    </submittedName>
</protein>
<evidence type="ECO:0000256" key="3">
    <source>
        <dbReference type="SAM" id="MobiDB-lite"/>
    </source>
</evidence>
<dbReference type="EMBL" id="GIIL01005980">
    <property type="protein sequence ID" value="NOV49706.1"/>
    <property type="molecule type" value="Transcribed_RNA"/>
</dbReference>
<feature type="region of interest" description="Disordered" evidence="3">
    <location>
        <begin position="699"/>
        <end position="870"/>
    </location>
</feature>
<dbReference type="PROSITE" id="PS01159">
    <property type="entry name" value="WW_DOMAIN_1"/>
    <property type="match status" value="2"/>
</dbReference>
<feature type="compositionally biased region" description="Basic residues" evidence="3">
    <location>
        <begin position="763"/>
        <end position="776"/>
    </location>
</feature>
<evidence type="ECO:0000259" key="5">
    <source>
        <dbReference type="PROSITE" id="PS51676"/>
    </source>
</evidence>
<dbReference type="SMART" id="SM00456">
    <property type="entry name" value="WW"/>
    <property type="match status" value="2"/>
</dbReference>
<dbReference type="FunFam" id="1.10.10.440:FF:000037">
    <property type="entry name" value="Pre-mRNA-processing factor 40"/>
    <property type="match status" value="1"/>
</dbReference>
<feature type="compositionally biased region" description="Low complexity" evidence="3">
    <location>
        <begin position="835"/>
        <end position="854"/>
    </location>
</feature>
<feature type="domain" description="FF" evidence="5">
    <location>
        <begin position="290"/>
        <end position="344"/>
    </location>
</feature>
<dbReference type="InterPro" id="IPR036517">
    <property type="entry name" value="FF_domain_sf"/>
</dbReference>
<dbReference type="SMART" id="SM00441">
    <property type="entry name" value="FF"/>
    <property type="match status" value="4"/>
</dbReference>
<dbReference type="PROSITE" id="PS50020">
    <property type="entry name" value="WW_DOMAIN_2"/>
    <property type="match status" value="2"/>
</dbReference>
<feature type="domain" description="WW" evidence="4">
    <location>
        <begin position="117"/>
        <end position="150"/>
    </location>
</feature>
<accession>A0A6M2DTP5</accession>
<dbReference type="GO" id="GO:0005685">
    <property type="term" value="C:U1 snRNP"/>
    <property type="evidence" value="ECO:0007669"/>
    <property type="project" value="TreeGrafter"/>
</dbReference>
<dbReference type="InterPro" id="IPR036020">
    <property type="entry name" value="WW_dom_sf"/>
</dbReference>
<evidence type="ECO:0000256" key="1">
    <source>
        <dbReference type="ARBA" id="ARBA00022737"/>
    </source>
</evidence>
<feature type="compositionally biased region" description="Basic residues" evidence="3">
    <location>
        <begin position="702"/>
        <end position="721"/>
    </location>
</feature>
<dbReference type="Gene3D" id="1.10.10.440">
    <property type="entry name" value="FF domain"/>
    <property type="match status" value="5"/>
</dbReference>
<dbReference type="Pfam" id="PF25432">
    <property type="entry name" value="FF_PRPF40A"/>
    <property type="match status" value="1"/>
</dbReference>
<dbReference type="InterPro" id="IPR001202">
    <property type="entry name" value="WW_dom"/>
</dbReference>
<dbReference type="FunFam" id="1.10.10.440:FF:000002">
    <property type="entry name" value="pre-mRNA-processing factor 40 homolog A isoform X1"/>
    <property type="match status" value="1"/>
</dbReference>
<evidence type="ECO:0000313" key="6">
    <source>
        <dbReference type="EMBL" id="NOV49706.1"/>
    </source>
</evidence>
<dbReference type="FunFam" id="1.10.10.440:FF:000003">
    <property type="entry name" value="Pre-mRNA processing factor 40 homolog A"/>
    <property type="match status" value="1"/>
</dbReference>
<dbReference type="Gene3D" id="2.20.70.10">
    <property type="match status" value="2"/>
</dbReference>
<dbReference type="GO" id="GO:0045292">
    <property type="term" value="P:mRNA cis splicing, via spliceosome"/>
    <property type="evidence" value="ECO:0007669"/>
    <property type="project" value="InterPro"/>
</dbReference>
<sequence>MEAVNNTKYPGQLIGTPPIIGTPMLSPNPSILPSNAPVVPQAMPGVTPLMPTGPPIIGARPQGPAPMIPMPAMAPPMYPSMVPQFSIPPPGFPVIKTENHVATPLTDTTPKIPVVEPALATPWTEHKAPDGRIYYYNSITKQSSWEKPDELKSPAEKLLSSCPWKEYHSDQGKVYYHNVNTKESRWVIPPELAEIKARISSEENSNTNSPKQTALVVPPAASNATATLQTAEDSKSALDQAMAATLAAISVPQTPPNAPQAVKEEEEVPVPEEKPVSPEPKSIEIQFKDKKEAIEAFKELLKEKDVPSNASWELCVKMICKDPRYPTLKKLNEKKQAFNAYKTQKQKDEKEEQRLKAKRSKENLEKFLMTSEDMTSTTKYYKCEEMFGYMDVWRNVADLDRRDIYEDVCFNLAKREKEEARVLKKRNMKVLAELLDSMTSICYNTTWSEAQFLLLENTTFKNDVCLLGMDKEDALIVFEEHIRALEKEEEEEKEFEKKRIKRQHRKNRDQFLSLLDSLHEEGKLTSMSLWVELYPIISADLRFSAMLGQNGSTPLDLFKFYVEDLKARFHDEKKVIKEILKEKEFSVNPHTTFEDFATVVCEDKRSATLDAGNVKLTYNSLLEKAEAIEKERLKDEAKKQKKIENALKSLMKSSNLDPNMDFTLVVEQLQDTLEWEAIENSVDRERIWQEYIHEMEDSCSHYHSRSRKSKKSKKNKKRNRSSSKSETEFSDYEREREKIKKNRRISRSRSSSSIRSTDSAALVKKRKNKRKYKKHSPSCSPISEERSSTARGYRHDSATPIGSPAHSGRDDDELKLIPPNKKQRHKRKDRRRSNSRSMDSTPVSPRSPRSSRSTGLRSEDGENLSETELETKRALLLAQLNEQDE</sequence>
<dbReference type="CDD" id="cd00201">
    <property type="entry name" value="WW"/>
    <property type="match status" value="2"/>
</dbReference>
<dbReference type="SUPFAM" id="SSF51045">
    <property type="entry name" value="WW domain"/>
    <property type="match status" value="2"/>
</dbReference>
<feature type="domain" description="FF" evidence="5">
    <location>
        <begin position="503"/>
        <end position="564"/>
    </location>
</feature>
<proteinExistence type="predicted"/>
<keyword evidence="1" id="KW-0677">Repeat</keyword>
<dbReference type="InterPro" id="IPR039726">
    <property type="entry name" value="Prp40-like"/>
</dbReference>
<feature type="domain" description="WW" evidence="4">
    <location>
        <begin position="163"/>
        <end position="191"/>
    </location>
</feature>
<dbReference type="InterPro" id="IPR002713">
    <property type="entry name" value="FF_domain"/>
</dbReference>
<evidence type="ECO:0000259" key="4">
    <source>
        <dbReference type="PROSITE" id="PS50020"/>
    </source>
</evidence>
<keyword evidence="2" id="KW-0175">Coiled coil</keyword>
<feature type="region of interest" description="Disordered" evidence="3">
    <location>
        <begin position="252"/>
        <end position="280"/>
    </location>
</feature>
<feature type="domain" description="FF" evidence="5">
    <location>
        <begin position="568"/>
        <end position="624"/>
    </location>
</feature>
<dbReference type="Pfam" id="PF00397">
    <property type="entry name" value="WW"/>
    <property type="match status" value="2"/>
</dbReference>
<dbReference type="PANTHER" id="PTHR11864:SF0">
    <property type="entry name" value="PRP40 PRE-MRNA PROCESSING FACTOR 40 HOMOLOG A (YEAST)"/>
    <property type="match status" value="1"/>
</dbReference>
<reference evidence="6" key="1">
    <citation type="submission" date="2020-03" db="EMBL/GenBank/DDBJ databases">
        <title>Transcriptomic Profiling of the Digestive Tract of the Rat Flea, Xenopsylla cheopis, Following Blood Feeding and Infection with Yersinia pestis.</title>
        <authorList>
            <person name="Bland D.M."/>
            <person name="Martens C.A."/>
            <person name="Virtaneva K."/>
            <person name="Kanakabandi K."/>
            <person name="Long D."/>
            <person name="Rosenke R."/>
            <person name="Saturday G.A."/>
            <person name="Hoyt F.H."/>
            <person name="Bruno D.P."/>
            <person name="Ribeiro J.M.C."/>
            <person name="Hinnebusch J."/>
        </authorList>
    </citation>
    <scope>NUCLEOTIDE SEQUENCE</scope>
</reference>
<dbReference type="Pfam" id="PF01846">
    <property type="entry name" value="FF"/>
    <property type="match status" value="2"/>
</dbReference>